<sequence>MLTLLSRLLSFSIRHRFLVVALTIAVGALGAYNFTRLPIDAVPDITNVQVQINTSVKALSPVEVERQITFPIEWAMGGLPGVQQVRSLSRYGLSQVTVIFADDTDIYWARQLVAERLAAAKESLPPGLGDPQLGPIATGLGEIYMWTLEAAPDARRPDGEPYDLTDLRTIQDWIVRPQIRTVPGVTEVNSIGGYERLIQVSPDPAKLVGYGLSFRDVLEALASNNANAGGGYIEHKGEQYLVRATGLVQSEDDIRGIVVGNHGEVPIRVEDIAEVGVGRELRTGAATEDGEEAVLGTAIMLVGENGRAVSRRVDEQIKAVNRSLPAGVTVKTVYDRTYLVDATLRTVRNSLLEGAALVVVVLFLLLGNLRAAFIAALAIPFSMLIAVTGMVEGKISGNLMSLGAIDFGLIVDGSVIIVENCVRRFADEQRRLGRVLTREERIHLAYEASQEVRKATIFGEIIIAIVYLPILTLTGIEGKMFRPMAQTVVLALAGATILSMTFIPALVALLLTGRVSEKENVLFHHAKGAYGRALAWALSRRPLVVAAAGAVLAAAALVAGGLGTEFAPRLSEGALALQPARIPSISLTTSVAMQAQLERVLKERFPDEIEHIFARTGTAEVATDPMGPNVSDTYLMLHPRSAWKKAATQEELAEAIEEVIRELPGQNYEFSQPIELRFNELISGVRSDVAVKVFGDDLEVMLAEARKIGAVLARTPGAADVKVEQVTGLPVLTIDVDRPMVARYGLNVADVQAVVEAAVGGVSAGEVFEGDKRFDLVLRLPDAIRRDLGALERLPIPLRERAKHTSGPSGPTIAATLSRGDQAAFVPLGAVARIHVEEGPNQVSRESGKRRVVVQCNVRGRDLGGFVADVEERIDAEIKLPPGYWMSWGGQFENLLAAERRLALVVPLALGLIFVLLFLSVGTFKNAALIFTGVPLALTGGILALAGRGLPLSISAAVGFIALSGVAVLNGLVMVTFIENLRQRGEPLDDAVLHGSIARLRPVLMTALVAALGFVPMALATGTGSEVQRPLATVVIGGILSSTTLTLLVLPVLYRLVHRQEGPMISEPQERSSS</sequence>
<dbReference type="Proteomes" id="UP000238348">
    <property type="component" value="Chromosome"/>
</dbReference>
<feature type="transmembrane region" description="Helical" evidence="8">
    <location>
        <begin position="927"/>
        <end position="946"/>
    </location>
</feature>
<feature type="transmembrane region" description="Helical" evidence="8">
    <location>
        <begin position="543"/>
        <end position="562"/>
    </location>
</feature>
<evidence type="ECO:0000256" key="4">
    <source>
        <dbReference type="ARBA" id="ARBA00022475"/>
    </source>
</evidence>
<evidence type="ECO:0000256" key="6">
    <source>
        <dbReference type="ARBA" id="ARBA00022989"/>
    </source>
</evidence>
<feature type="transmembrane region" description="Helical" evidence="8">
    <location>
        <begin position="354"/>
        <end position="387"/>
    </location>
</feature>
<dbReference type="InterPro" id="IPR001036">
    <property type="entry name" value="Acrflvin-R"/>
</dbReference>
<feature type="transmembrane region" description="Helical" evidence="8">
    <location>
        <begin position="399"/>
        <end position="418"/>
    </location>
</feature>
<dbReference type="InterPro" id="IPR004763">
    <property type="entry name" value="CusA-like"/>
</dbReference>
<protein>
    <submittedName>
        <fullName evidence="9">Cation transporter</fullName>
    </submittedName>
</protein>
<dbReference type="Gene3D" id="3.30.70.1440">
    <property type="entry name" value="Multidrug efflux transporter AcrB pore domain"/>
    <property type="match status" value="1"/>
</dbReference>
<dbReference type="GO" id="GO:0005886">
    <property type="term" value="C:plasma membrane"/>
    <property type="evidence" value="ECO:0007669"/>
    <property type="project" value="UniProtKB-SubCell"/>
</dbReference>
<keyword evidence="5 8" id="KW-0812">Transmembrane</keyword>
<dbReference type="Gene3D" id="3.30.70.1430">
    <property type="entry name" value="Multidrug efflux transporter AcrB pore domain"/>
    <property type="match status" value="2"/>
</dbReference>
<dbReference type="PANTHER" id="PTHR32063">
    <property type="match status" value="1"/>
</dbReference>
<dbReference type="Pfam" id="PF00873">
    <property type="entry name" value="ACR_tran"/>
    <property type="match status" value="1"/>
</dbReference>
<evidence type="ECO:0000256" key="1">
    <source>
        <dbReference type="ARBA" id="ARBA00004651"/>
    </source>
</evidence>
<keyword evidence="7 8" id="KW-0472">Membrane</keyword>
<name>A0A2L0EY67_SORCE</name>
<keyword evidence="6 8" id="KW-1133">Transmembrane helix</keyword>
<feature type="transmembrane region" description="Helical" evidence="8">
    <location>
        <begin position="998"/>
        <end position="1019"/>
    </location>
</feature>
<keyword evidence="4" id="KW-1003">Cell membrane</keyword>
<feature type="transmembrane region" description="Helical" evidence="8">
    <location>
        <begin position="902"/>
        <end position="921"/>
    </location>
</feature>
<feature type="transmembrane region" description="Helical" evidence="8">
    <location>
        <begin position="488"/>
        <end position="511"/>
    </location>
</feature>
<feature type="transmembrane region" description="Helical" evidence="8">
    <location>
        <begin position="958"/>
        <end position="978"/>
    </location>
</feature>
<feature type="transmembrane region" description="Helical" evidence="8">
    <location>
        <begin position="1031"/>
        <end position="1054"/>
    </location>
</feature>
<reference evidence="9 10" key="1">
    <citation type="submission" date="2015-09" db="EMBL/GenBank/DDBJ databases">
        <title>Sorangium comparison.</title>
        <authorList>
            <person name="Zaburannyi N."/>
            <person name="Bunk B."/>
            <person name="Overmann J."/>
            <person name="Mueller R."/>
        </authorList>
    </citation>
    <scope>NUCLEOTIDE SEQUENCE [LARGE SCALE GENOMIC DNA]</scope>
    <source>
        <strain evidence="9 10">So ce26</strain>
    </source>
</reference>
<evidence type="ECO:0000256" key="3">
    <source>
        <dbReference type="ARBA" id="ARBA00022448"/>
    </source>
</evidence>
<feature type="transmembrane region" description="Helical" evidence="8">
    <location>
        <begin position="457"/>
        <end position="476"/>
    </location>
</feature>
<evidence type="ECO:0000256" key="5">
    <source>
        <dbReference type="ARBA" id="ARBA00022692"/>
    </source>
</evidence>
<dbReference type="RefSeq" id="WP_104982742.1">
    <property type="nucleotide sequence ID" value="NZ_CP012673.1"/>
</dbReference>
<dbReference type="OrthoDB" id="9798415at2"/>
<organism evidence="9 10">
    <name type="scientific">Sorangium cellulosum</name>
    <name type="common">Polyangium cellulosum</name>
    <dbReference type="NCBI Taxonomy" id="56"/>
    <lineage>
        <taxon>Bacteria</taxon>
        <taxon>Pseudomonadati</taxon>
        <taxon>Myxococcota</taxon>
        <taxon>Polyangia</taxon>
        <taxon>Polyangiales</taxon>
        <taxon>Polyangiaceae</taxon>
        <taxon>Sorangium</taxon>
    </lineage>
</organism>
<accession>A0A2L0EY67</accession>
<dbReference type="GO" id="GO:0008324">
    <property type="term" value="F:monoatomic cation transmembrane transporter activity"/>
    <property type="evidence" value="ECO:0007669"/>
    <property type="project" value="InterPro"/>
</dbReference>
<evidence type="ECO:0000313" key="10">
    <source>
        <dbReference type="Proteomes" id="UP000238348"/>
    </source>
</evidence>
<comment type="similarity">
    <text evidence="2">Belongs to the resistance-nodulation-cell division (RND) (TC 2.A.6) family.</text>
</comment>
<dbReference type="PRINTS" id="PR00702">
    <property type="entry name" value="ACRIFLAVINRP"/>
</dbReference>
<dbReference type="NCBIfam" id="TIGR00914">
    <property type="entry name" value="2A0601"/>
    <property type="match status" value="1"/>
</dbReference>
<dbReference type="Gene3D" id="3.30.2090.10">
    <property type="entry name" value="Multidrug efflux transporter AcrB TolC docking domain, DN and DC subdomains"/>
    <property type="match status" value="2"/>
</dbReference>
<dbReference type="Gene3D" id="3.30.70.1320">
    <property type="entry name" value="Multidrug efflux transporter AcrB pore domain like"/>
    <property type="match status" value="1"/>
</dbReference>
<dbReference type="SUPFAM" id="SSF82866">
    <property type="entry name" value="Multidrug efflux transporter AcrB transmembrane domain"/>
    <property type="match status" value="2"/>
</dbReference>
<dbReference type="SUPFAM" id="SSF82714">
    <property type="entry name" value="Multidrug efflux transporter AcrB TolC docking domain, DN and DC subdomains"/>
    <property type="match status" value="2"/>
</dbReference>
<keyword evidence="3" id="KW-0813">Transport</keyword>
<dbReference type="GO" id="GO:0042910">
    <property type="term" value="F:xenobiotic transmembrane transporter activity"/>
    <property type="evidence" value="ECO:0007669"/>
    <property type="project" value="TreeGrafter"/>
</dbReference>
<gene>
    <name evidence="9" type="ORF">SOCE26_056420</name>
</gene>
<evidence type="ECO:0000256" key="7">
    <source>
        <dbReference type="ARBA" id="ARBA00023136"/>
    </source>
</evidence>
<dbReference type="PANTHER" id="PTHR32063:SF24">
    <property type="entry name" value="CATION EFFLUX SYSTEM (ACRB_ACRD_ACRF FAMILY)"/>
    <property type="match status" value="1"/>
</dbReference>
<dbReference type="Gene3D" id="1.20.1640.10">
    <property type="entry name" value="Multidrug efflux transporter AcrB transmembrane domain"/>
    <property type="match status" value="2"/>
</dbReference>
<proteinExistence type="inferred from homology"/>
<dbReference type="EMBL" id="CP012673">
    <property type="protein sequence ID" value="AUX44179.1"/>
    <property type="molecule type" value="Genomic_DNA"/>
</dbReference>
<dbReference type="InterPro" id="IPR027463">
    <property type="entry name" value="AcrB_DN_DC_subdom"/>
</dbReference>
<dbReference type="AlphaFoldDB" id="A0A2L0EY67"/>
<dbReference type="SUPFAM" id="SSF82693">
    <property type="entry name" value="Multidrug efflux transporter AcrB pore domain, PN1, PN2, PC1 and PC2 subdomains"/>
    <property type="match status" value="2"/>
</dbReference>
<evidence type="ECO:0000256" key="8">
    <source>
        <dbReference type="SAM" id="Phobius"/>
    </source>
</evidence>
<evidence type="ECO:0000256" key="2">
    <source>
        <dbReference type="ARBA" id="ARBA00010942"/>
    </source>
</evidence>
<comment type="subcellular location">
    <subcellularLocation>
        <location evidence="1">Cell membrane</location>
        <topology evidence="1">Multi-pass membrane protein</topology>
    </subcellularLocation>
</comment>
<evidence type="ECO:0000313" key="9">
    <source>
        <dbReference type="EMBL" id="AUX44179.1"/>
    </source>
</evidence>